<accession>A0A3A5M3Y6</accession>
<dbReference type="InterPro" id="IPR029044">
    <property type="entry name" value="Nucleotide-diphossugar_trans"/>
</dbReference>
<dbReference type="OrthoDB" id="5028260at2"/>
<dbReference type="PANTHER" id="PTHR22916:SF3">
    <property type="entry name" value="UDP-GLCNAC:BETAGAL BETA-1,3-N-ACETYLGLUCOSAMINYLTRANSFERASE-LIKE PROTEIN 1"/>
    <property type="match status" value="1"/>
</dbReference>
<evidence type="ECO:0000259" key="1">
    <source>
        <dbReference type="Pfam" id="PF00535"/>
    </source>
</evidence>
<dbReference type="Proteomes" id="UP000272560">
    <property type="component" value="Unassembled WGS sequence"/>
</dbReference>
<name>A0A3A5M3Y6_9MICC</name>
<dbReference type="PANTHER" id="PTHR22916">
    <property type="entry name" value="GLYCOSYLTRANSFERASE"/>
    <property type="match status" value="1"/>
</dbReference>
<keyword evidence="2" id="KW-0808">Transferase</keyword>
<dbReference type="RefSeq" id="WP_120149310.1">
    <property type="nucleotide sequence ID" value="NZ_QZVT01000006.1"/>
</dbReference>
<organism evidence="2 3">
    <name type="scientific">Arthrobacter cheniae</name>
    <dbReference type="NCBI Taxonomy" id="1258888"/>
    <lineage>
        <taxon>Bacteria</taxon>
        <taxon>Bacillati</taxon>
        <taxon>Actinomycetota</taxon>
        <taxon>Actinomycetes</taxon>
        <taxon>Micrococcales</taxon>
        <taxon>Micrococcaceae</taxon>
        <taxon>Arthrobacter</taxon>
    </lineage>
</organism>
<dbReference type="GO" id="GO:0016758">
    <property type="term" value="F:hexosyltransferase activity"/>
    <property type="evidence" value="ECO:0007669"/>
    <property type="project" value="UniProtKB-ARBA"/>
</dbReference>
<evidence type="ECO:0000313" key="3">
    <source>
        <dbReference type="Proteomes" id="UP000272560"/>
    </source>
</evidence>
<dbReference type="InterPro" id="IPR001173">
    <property type="entry name" value="Glyco_trans_2-like"/>
</dbReference>
<feature type="domain" description="Glycosyltransferase 2-like" evidence="1">
    <location>
        <begin position="6"/>
        <end position="142"/>
    </location>
</feature>
<comment type="caution">
    <text evidence="2">The sequence shown here is derived from an EMBL/GenBank/DDBJ whole genome shotgun (WGS) entry which is preliminary data.</text>
</comment>
<dbReference type="AlphaFoldDB" id="A0A3A5M3Y6"/>
<dbReference type="SUPFAM" id="SSF53448">
    <property type="entry name" value="Nucleotide-diphospho-sugar transferases"/>
    <property type="match status" value="1"/>
</dbReference>
<gene>
    <name evidence="2" type="ORF">D6T63_12065</name>
</gene>
<sequence length="286" mass="30864">MNPLVSIVIPAFNNEDHIRETLRSVTAQTYENVEIIIADHSSTDGTAAAIDEFSADPRVRVLSPTPRGGGAPANWNRVTQEARGEYVKLVCGDDLLRPDCVAAQVEAAVAYPGCVMVAARRDIVDDAGEVVLGSRGLAGMRGVISAGVAVRETVRSGTNPFGEPACVLVRRHALLERGWDDTHSYMLDVASYMHVLDHGDVFCMEASLASFRVSAGQWSVRLMRSQATEAKRLYSELAASRPTDVSRGDVLRGSVLAHLNALARRAFYMKLKVRSPRAESAQGGTA</sequence>
<reference evidence="2 3" key="1">
    <citation type="submission" date="2018-09" db="EMBL/GenBank/DDBJ databases">
        <title>Novel species of Arthrobacter.</title>
        <authorList>
            <person name="Liu Q."/>
            <person name="Xin Y.-H."/>
        </authorList>
    </citation>
    <scope>NUCLEOTIDE SEQUENCE [LARGE SCALE GENOMIC DNA]</scope>
    <source>
        <strain evidence="2 3">Hz2</strain>
    </source>
</reference>
<proteinExistence type="predicted"/>
<dbReference type="CDD" id="cd00761">
    <property type="entry name" value="Glyco_tranf_GTA_type"/>
    <property type="match status" value="1"/>
</dbReference>
<dbReference type="Gene3D" id="3.90.550.10">
    <property type="entry name" value="Spore Coat Polysaccharide Biosynthesis Protein SpsA, Chain A"/>
    <property type="match status" value="1"/>
</dbReference>
<dbReference type="EMBL" id="QZVT01000006">
    <property type="protein sequence ID" value="RJT78264.1"/>
    <property type="molecule type" value="Genomic_DNA"/>
</dbReference>
<protein>
    <submittedName>
        <fullName evidence="2">Glycosyltransferase family 2 protein</fullName>
    </submittedName>
</protein>
<evidence type="ECO:0000313" key="2">
    <source>
        <dbReference type="EMBL" id="RJT78264.1"/>
    </source>
</evidence>
<keyword evidence="3" id="KW-1185">Reference proteome</keyword>
<dbReference type="Pfam" id="PF00535">
    <property type="entry name" value="Glycos_transf_2"/>
    <property type="match status" value="1"/>
</dbReference>